<dbReference type="EMBL" id="CP033905">
    <property type="protein sequence ID" value="AZR06121.1"/>
    <property type="molecule type" value="Genomic_DNA"/>
</dbReference>
<dbReference type="RefSeq" id="WP_108725801.1">
    <property type="nucleotide sequence ID" value="NZ_CP029001.1"/>
</dbReference>
<evidence type="ECO:0000313" key="2">
    <source>
        <dbReference type="Proteomes" id="UP000275951"/>
    </source>
</evidence>
<name>A0A3S9QJF9_9ACTO</name>
<proteinExistence type="predicted"/>
<gene>
    <name evidence="1" type="ORF">EBQ10_01640</name>
</gene>
<reference evidence="1 2" key="1">
    <citation type="submission" date="2018-11" db="EMBL/GenBank/DDBJ databases">
        <title>Multidrug-resistant genes are associated with an 42-kb island TGI1 carrying a complex class 1 integron in a Trueperella pyogenes.</title>
        <authorList>
            <person name="Dong W."/>
        </authorList>
    </citation>
    <scope>NUCLEOTIDE SEQUENCE [LARGE SCALE GENOMIC DNA]</scope>
    <source>
        <strain evidence="1 2">TP4</strain>
    </source>
</reference>
<organism evidence="1 2">
    <name type="scientific">Trueperella pyogenes</name>
    <dbReference type="NCBI Taxonomy" id="1661"/>
    <lineage>
        <taxon>Bacteria</taxon>
        <taxon>Bacillati</taxon>
        <taxon>Actinomycetota</taxon>
        <taxon>Actinomycetes</taxon>
        <taxon>Actinomycetales</taxon>
        <taxon>Actinomycetaceae</taxon>
        <taxon>Trueperella</taxon>
    </lineage>
</organism>
<dbReference type="AlphaFoldDB" id="A0A3S9QJF9"/>
<protein>
    <submittedName>
        <fullName evidence="1">Uncharacterized protein</fullName>
    </submittedName>
</protein>
<evidence type="ECO:0000313" key="1">
    <source>
        <dbReference type="EMBL" id="AZR06121.1"/>
    </source>
</evidence>
<dbReference type="Proteomes" id="UP000275951">
    <property type="component" value="Chromosome"/>
</dbReference>
<sequence length="151" mass="16694">MGKIKTLVKIATTAGPAVYSIVRTYGPQIRRIMKENPELFETMKNRVSALAGAGSSKRGTAKLKARVGVLREQTTYLYGTANNAMVAEQATAWRKELDLLENSLPVVATMKGKTRRGKIRELESRIDDLAAKILAMTLQDDIEDAEIVEEK</sequence>
<accession>A0A3S9QJF9</accession>